<dbReference type="InterPro" id="IPR051784">
    <property type="entry name" value="Nod_factor_ABC_transporter"/>
</dbReference>
<keyword evidence="2 5" id="KW-0812">Transmembrane</keyword>
<comment type="subcellular location">
    <subcellularLocation>
        <location evidence="5">Cell membrane</location>
        <topology evidence="5">Multi-pass membrane protein</topology>
    </subcellularLocation>
    <subcellularLocation>
        <location evidence="1">Membrane</location>
        <topology evidence="1">Multi-pass membrane protein</topology>
    </subcellularLocation>
</comment>
<accession>A0A953JF65</accession>
<sequence>MNAELNAVYVVIAREFMKFTREKGRLISTLSRPVIWLFLVGGGMSRVVAPDMGIPYMQFIFPGIIGMTILFSSIFSSVSILWDKEFGFMKEMLVAPVSRFSIVVGKALSGTLLSTIQALIILLLFPFIGLKLGAAQIFFILCISLILSFCISALGILIASFFENFESFNIIINFIVMPMFFLSGAMYPVSLLPPVLRLFTSVNPLTYGIDALKYMVFPERKMLTQDFPLGMDLSVIIVTSLIFVIIAGYVFERRK</sequence>
<feature type="domain" description="ABC transmembrane type-2" evidence="6">
    <location>
        <begin position="24"/>
        <end position="254"/>
    </location>
</feature>
<feature type="transmembrane region" description="Helical" evidence="5">
    <location>
        <begin position="103"/>
        <end position="128"/>
    </location>
</feature>
<feature type="transmembrane region" description="Helical" evidence="5">
    <location>
        <begin position="134"/>
        <end position="158"/>
    </location>
</feature>
<feature type="transmembrane region" description="Helical" evidence="5">
    <location>
        <begin position="26"/>
        <end position="47"/>
    </location>
</feature>
<dbReference type="GO" id="GO:0043190">
    <property type="term" value="C:ATP-binding cassette (ABC) transporter complex"/>
    <property type="evidence" value="ECO:0007669"/>
    <property type="project" value="InterPro"/>
</dbReference>
<dbReference type="AlphaFoldDB" id="A0A953JF65"/>
<dbReference type="PIRSF" id="PIRSF006648">
    <property type="entry name" value="DrrB"/>
    <property type="match status" value="1"/>
</dbReference>
<dbReference type="Proteomes" id="UP000705867">
    <property type="component" value="Unassembled WGS sequence"/>
</dbReference>
<evidence type="ECO:0000256" key="2">
    <source>
        <dbReference type="ARBA" id="ARBA00022692"/>
    </source>
</evidence>
<feature type="transmembrane region" description="Helical" evidence="5">
    <location>
        <begin position="59"/>
        <end position="82"/>
    </location>
</feature>
<evidence type="ECO:0000313" key="7">
    <source>
        <dbReference type="EMBL" id="MBZ0156621.1"/>
    </source>
</evidence>
<proteinExistence type="inferred from homology"/>
<organism evidence="7 8">
    <name type="scientific">Candidatus Nitrobium versatile</name>
    <dbReference type="NCBI Taxonomy" id="2884831"/>
    <lineage>
        <taxon>Bacteria</taxon>
        <taxon>Pseudomonadati</taxon>
        <taxon>Nitrospirota</taxon>
        <taxon>Nitrospiria</taxon>
        <taxon>Nitrospirales</taxon>
        <taxon>Nitrospiraceae</taxon>
        <taxon>Candidatus Nitrobium</taxon>
    </lineage>
</organism>
<dbReference type="InterPro" id="IPR047817">
    <property type="entry name" value="ABC2_TM_bact-type"/>
</dbReference>
<feature type="transmembrane region" description="Helical" evidence="5">
    <location>
        <begin position="233"/>
        <end position="251"/>
    </location>
</feature>
<dbReference type="PANTHER" id="PTHR43229">
    <property type="entry name" value="NODULATION PROTEIN J"/>
    <property type="match status" value="1"/>
</dbReference>
<reference evidence="7" key="1">
    <citation type="journal article" date="2021" name="bioRxiv">
        <title>Unraveling nitrogen, sulfur and carbon metabolic pathways and microbial community transcriptional responses to substrate deprivation and toxicity stresses in a bioreactor mimicking anoxic brackish coastal sediment conditions.</title>
        <authorList>
            <person name="Martins P.D."/>
            <person name="Echeveste M.J."/>
            <person name="Arshad A."/>
            <person name="Kurth J."/>
            <person name="Ouboter H."/>
            <person name="Jetten M.S.M."/>
            <person name="Welte C.U."/>
        </authorList>
    </citation>
    <scope>NUCLEOTIDE SEQUENCE</scope>
    <source>
        <strain evidence="7">MAG_39</strain>
    </source>
</reference>
<dbReference type="InterPro" id="IPR000412">
    <property type="entry name" value="ABC_2_transport"/>
</dbReference>
<evidence type="ECO:0000256" key="4">
    <source>
        <dbReference type="ARBA" id="ARBA00023136"/>
    </source>
</evidence>
<evidence type="ECO:0000259" key="6">
    <source>
        <dbReference type="PROSITE" id="PS51012"/>
    </source>
</evidence>
<dbReference type="InterPro" id="IPR013525">
    <property type="entry name" value="ABC2_TM"/>
</dbReference>
<evidence type="ECO:0000313" key="8">
    <source>
        <dbReference type="Proteomes" id="UP000705867"/>
    </source>
</evidence>
<keyword evidence="5" id="KW-0813">Transport</keyword>
<comment type="similarity">
    <text evidence="5">Belongs to the ABC-2 integral membrane protein family.</text>
</comment>
<comment type="caution">
    <text evidence="7">The sequence shown here is derived from an EMBL/GenBank/DDBJ whole genome shotgun (WGS) entry which is preliminary data.</text>
</comment>
<dbReference type="PROSITE" id="PS51012">
    <property type="entry name" value="ABC_TM2"/>
    <property type="match status" value="1"/>
</dbReference>
<gene>
    <name evidence="7" type="ORF">K8I29_10505</name>
</gene>
<evidence type="ECO:0000256" key="5">
    <source>
        <dbReference type="RuleBase" id="RU361157"/>
    </source>
</evidence>
<evidence type="ECO:0000256" key="1">
    <source>
        <dbReference type="ARBA" id="ARBA00004141"/>
    </source>
</evidence>
<dbReference type="Pfam" id="PF01061">
    <property type="entry name" value="ABC2_membrane"/>
    <property type="match status" value="1"/>
</dbReference>
<dbReference type="PRINTS" id="PR00164">
    <property type="entry name" value="ABC2TRNSPORT"/>
</dbReference>
<reference evidence="7" key="2">
    <citation type="submission" date="2021-08" db="EMBL/GenBank/DDBJ databases">
        <authorList>
            <person name="Dalcin Martins P."/>
        </authorList>
    </citation>
    <scope>NUCLEOTIDE SEQUENCE</scope>
    <source>
        <strain evidence="7">MAG_39</strain>
    </source>
</reference>
<dbReference type="GO" id="GO:0140359">
    <property type="term" value="F:ABC-type transporter activity"/>
    <property type="evidence" value="ECO:0007669"/>
    <property type="project" value="InterPro"/>
</dbReference>
<protein>
    <recommendedName>
        <fullName evidence="5">Transport permease protein</fullName>
    </recommendedName>
</protein>
<dbReference type="EMBL" id="JAIOIV010000082">
    <property type="protein sequence ID" value="MBZ0156621.1"/>
    <property type="molecule type" value="Genomic_DNA"/>
</dbReference>
<name>A0A953JF65_9BACT</name>
<keyword evidence="4 5" id="KW-0472">Membrane</keyword>
<keyword evidence="5" id="KW-1003">Cell membrane</keyword>
<keyword evidence="3 5" id="KW-1133">Transmembrane helix</keyword>
<evidence type="ECO:0000256" key="3">
    <source>
        <dbReference type="ARBA" id="ARBA00022989"/>
    </source>
</evidence>
<feature type="transmembrane region" description="Helical" evidence="5">
    <location>
        <begin position="170"/>
        <end position="189"/>
    </location>
</feature>
<dbReference type="PANTHER" id="PTHR43229:SF2">
    <property type="entry name" value="NODULATION PROTEIN J"/>
    <property type="match status" value="1"/>
</dbReference>